<dbReference type="InterPro" id="IPR001789">
    <property type="entry name" value="Sig_transdc_resp-reg_receiver"/>
</dbReference>
<keyword evidence="21" id="KW-1185">Reference proteome</keyword>
<dbReference type="EMBL" id="LVLJ01002289">
    <property type="protein sequence ID" value="OAE25896.1"/>
    <property type="molecule type" value="Genomic_DNA"/>
</dbReference>
<dbReference type="Gene3D" id="1.10.287.130">
    <property type="match status" value="1"/>
</dbReference>
<accession>A0A176W126</accession>
<dbReference type="SMART" id="SM00086">
    <property type="entry name" value="PAC"/>
    <property type="match status" value="2"/>
</dbReference>
<evidence type="ECO:0000256" key="14">
    <source>
        <dbReference type="SAM" id="MobiDB-lite"/>
    </source>
</evidence>
<keyword evidence="10" id="KW-0157">Chromophore</keyword>
<evidence type="ECO:0000313" key="21">
    <source>
        <dbReference type="Proteomes" id="UP000077202"/>
    </source>
</evidence>
<dbReference type="CDD" id="cd00130">
    <property type="entry name" value="PAS"/>
    <property type="match status" value="3"/>
</dbReference>
<dbReference type="SUPFAM" id="SSF55785">
    <property type="entry name" value="PYP-like sensor domain (PAS domain)"/>
    <property type="match status" value="3"/>
</dbReference>
<dbReference type="Pfam" id="PF00512">
    <property type="entry name" value="HisKA"/>
    <property type="match status" value="1"/>
</dbReference>
<dbReference type="CDD" id="cd17546">
    <property type="entry name" value="REC_hyHK_CKI1_RcsC-like"/>
    <property type="match status" value="2"/>
</dbReference>
<evidence type="ECO:0000313" key="20">
    <source>
        <dbReference type="EMBL" id="OAE25896.1"/>
    </source>
</evidence>
<protein>
    <recommendedName>
        <fullName evidence="2">histidine kinase</fullName>
        <ecNumber evidence="2">2.7.13.3</ecNumber>
    </recommendedName>
</protein>
<dbReference type="Gene3D" id="3.30.450.20">
    <property type="entry name" value="PAS domain"/>
    <property type="match status" value="3"/>
</dbReference>
<feature type="domain" description="PAC" evidence="19">
    <location>
        <begin position="632"/>
        <end position="685"/>
    </location>
</feature>
<evidence type="ECO:0000256" key="7">
    <source>
        <dbReference type="ARBA" id="ARBA00022741"/>
    </source>
</evidence>
<keyword evidence="4 13" id="KW-0597">Phosphoprotein</keyword>
<dbReference type="SMART" id="SM00387">
    <property type="entry name" value="HATPase_c"/>
    <property type="match status" value="1"/>
</dbReference>
<reference evidence="20" key="1">
    <citation type="submission" date="2016-03" db="EMBL/GenBank/DDBJ databases">
        <title>Mechanisms controlling the formation of the plant cell surface in tip-growing cells are functionally conserved among land plants.</title>
        <authorList>
            <person name="Honkanen S."/>
            <person name="Jones V.A."/>
            <person name="Morieri G."/>
            <person name="Champion C."/>
            <person name="Hetherington A.J."/>
            <person name="Kelly S."/>
            <person name="Saint-Marcoux D."/>
            <person name="Proust H."/>
            <person name="Prescott H."/>
            <person name="Dolan L."/>
        </authorList>
    </citation>
    <scope>NUCLEOTIDE SEQUENCE [LARGE SCALE GENOMIC DNA]</scope>
    <source>
        <tissue evidence="20">Whole gametophyte</tissue>
    </source>
</reference>
<dbReference type="InterPro" id="IPR036890">
    <property type="entry name" value="HATPase_C_sf"/>
</dbReference>
<dbReference type="PRINTS" id="PR00344">
    <property type="entry name" value="BCTRLSENSOR"/>
</dbReference>
<evidence type="ECO:0000256" key="15">
    <source>
        <dbReference type="SAM" id="Phobius"/>
    </source>
</evidence>
<dbReference type="InterPro" id="IPR035965">
    <property type="entry name" value="PAS-like_dom_sf"/>
</dbReference>
<dbReference type="Gene3D" id="3.40.50.2300">
    <property type="match status" value="3"/>
</dbReference>
<evidence type="ECO:0000256" key="12">
    <source>
        <dbReference type="ARBA" id="ARBA00023170"/>
    </source>
</evidence>
<dbReference type="InterPro" id="IPR003594">
    <property type="entry name" value="HATPase_dom"/>
</dbReference>
<dbReference type="InterPro" id="IPR000014">
    <property type="entry name" value="PAS"/>
</dbReference>
<keyword evidence="5" id="KW-0716">Sensory transduction</keyword>
<dbReference type="GO" id="GO:0009881">
    <property type="term" value="F:photoreceptor activity"/>
    <property type="evidence" value="ECO:0007669"/>
    <property type="project" value="UniProtKB-KW"/>
</dbReference>
<feature type="domain" description="Response regulatory" evidence="17">
    <location>
        <begin position="1388"/>
        <end position="1503"/>
    </location>
</feature>
<keyword evidence="3" id="KW-0600">Photoreceptor protein</keyword>
<dbReference type="InterPro" id="IPR036097">
    <property type="entry name" value="HisK_dim/P_sf"/>
</dbReference>
<evidence type="ECO:0000256" key="6">
    <source>
        <dbReference type="ARBA" id="ARBA00022679"/>
    </source>
</evidence>
<evidence type="ECO:0000259" key="16">
    <source>
        <dbReference type="PROSITE" id="PS50109"/>
    </source>
</evidence>
<keyword evidence="15" id="KW-1133">Transmembrane helix</keyword>
<keyword evidence="7" id="KW-0547">Nucleotide-binding</keyword>
<comment type="caution">
    <text evidence="20">The sequence shown here is derived from an EMBL/GenBank/DDBJ whole genome shotgun (WGS) entry which is preliminary data.</text>
</comment>
<keyword evidence="12" id="KW-0675">Receptor</keyword>
<dbReference type="FunFam" id="3.30.565.10:FF:000010">
    <property type="entry name" value="Sensor histidine kinase RcsC"/>
    <property type="match status" value="1"/>
</dbReference>
<feature type="domain" description="Response regulatory" evidence="17">
    <location>
        <begin position="1162"/>
        <end position="1277"/>
    </location>
</feature>
<comment type="catalytic activity">
    <reaction evidence="1">
        <text>ATP + protein L-histidine = ADP + protein N-phospho-L-histidine.</text>
        <dbReference type="EC" id="2.7.13.3"/>
    </reaction>
</comment>
<evidence type="ECO:0000256" key="1">
    <source>
        <dbReference type="ARBA" id="ARBA00000085"/>
    </source>
</evidence>
<feature type="domain" description="PAS" evidence="18">
    <location>
        <begin position="446"/>
        <end position="489"/>
    </location>
</feature>
<dbReference type="EC" id="2.7.13.3" evidence="2"/>
<dbReference type="CDD" id="cd00082">
    <property type="entry name" value="HisKA"/>
    <property type="match status" value="1"/>
</dbReference>
<evidence type="ECO:0000256" key="10">
    <source>
        <dbReference type="ARBA" id="ARBA00022991"/>
    </source>
</evidence>
<evidence type="ECO:0000256" key="2">
    <source>
        <dbReference type="ARBA" id="ARBA00012438"/>
    </source>
</evidence>
<feature type="compositionally biased region" description="Basic residues" evidence="14">
    <location>
        <begin position="1347"/>
        <end position="1360"/>
    </location>
</feature>
<organism evidence="20 21">
    <name type="scientific">Marchantia polymorpha subsp. ruderalis</name>
    <dbReference type="NCBI Taxonomy" id="1480154"/>
    <lineage>
        <taxon>Eukaryota</taxon>
        <taxon>Viridiplantae</taxon>
        <taxon>Streptophyta</taxon>
        <taxon>Embryophyta</taxon>
        <taxon>Marchantiophyta</taxon>
        <taxon>Marchantiopsida</taxon>
        <taxon>Marchantiidae</taxon>
        <taxon>Marchantiales</taxon>
        <taxon>Marchantiaceae</taxon>
        <taxon>Marchantia</taxon>
    </lineage>
</organism>
<dbReference type="NCBIfam" id="TIGR00229">
    <property type="entry name" value="sensory_box"/>
    <property type="match status" value="1"/>
</dbReference>
<dbReference type="Pfam" id="PF00072">
    <property type="entry name" value="Response_reg"/>
    <property type="match status" value="2"/>
</dbReference>
<evidence type="ECO:0000256" key="8">
    <source>
        <dbReference type="ARBA" id="ARBA00022777"/>
    </source>
</evidence>
<dbReference type="PANTHER" id="PTHR45339:SF1">
    <property type="entry name" value="HYBRID SIGNAL TRANSDUCTION HISTIDINE KINASE J"/>
    <property type="match status" value="1"/>
</dbReference>
<dbReference type="InterPro" id="IPR000700">
    <property type="entry name" value="PAS-assoc_C"/>
</dbReference>
<feature type="transmembrane region" description="Helical" evidence="15">
    <location>
        <begin position="37"/>
        <end position="62"/>
    </location>
</feature>
<keyword evidence="8" id="KW-0418">Kinase</keyword>
<dbReference type="SUPFAM" id="SSF47384">
    <property type="entry name" value="Homodimeric domain of signal transducing histidine kinase"/>
    <property type="match status" value="1"/>
</dbReference>
<keyword evidence="15" id="KW-0812">Transmembrane</keyword>
<evidence type="ECO:0000259" key="18">
    <source>
        <dbReference type="PROSITE" id="PS50112"/>
    </source>
</evidence>
<evidence type="ECO:0000256" key="4">
    <source>
        <dbReference type="ARBA" id="ARBA00022553"/>
    </source>
</evidence>
<sequence length="1530" mass="170233">MHTCVGAQGLCFSTCLSLCHGLGFAEKTSLKDTQSSIPVGLILASVCGLILGRYSLGFFQLIHYLRPWRTRKSGTTDGSSGIGVETSTDLEEEEMFEEFRTPSLLTHSNFSNSERVKEIDVIDKVELAAALMMHHGMQRPSPRRAKSGSSNSGSEGSLKSNAGYPGREHSPKRPIDFDAQVGMTVASKRLSPGNSSLFSMSSCSSIGSDLGAPSMTCSSCGSPCGPFGPNSLSEADVDFMASDTDDSRVEQSIIRPGMRAKSPVSFGDETECAENGLRGIVPSLLDHSRYARSHRDGIGLSFLDGQMSAAAWMCGRDAASLKLECGLGWLDLVRPCLDDVYGEQWEQKAHPEDLERCKAIFAEAKAKRGPFQVDYRLQVSPEEYRWVMDLAKPRFSLVNHEFLGYVGWRIDIHEQKSIEVDMEKYWSLPHEILVKAAPDGKYFKNVSPSFTDRLGYTQEEFLSTEWMELLHPDDRVYTMDEFKKVALGQPIVNLQNRYRCKAGAKVDGPTFVDSTGTYKWFNWTANYMYGAGRDISGEKVAQEELRRSQAELRRITDAIPGGVFQYRIDEKGVETFPFLTLLYLTVSADEAPETAHYEFSSNQPHKESGLAVHADDLPTLREAMRQSSLAHTNLDCDYRIVKNSEVRWVRVHAVPQTRGNDGTKEWCGITWDITERHLAEEALRKARDVAEKSSEAKGKFLANMSHEIRTPMNAVIGMGALLLETELNDEQREYVSTIRSSGEALLAVINDILDFSKIEAGKMDLEVAPFSLTDCIEDSLDLISSQAASKGLELTYTVAEKVPSMLKGDVSRVRQILVNLLSNAMKFTEHGHVSIAVDGRKLDELPSLRCLEEMPTRLCAGTTPLTEEGSKWEIQISVKDTGIGIPDDRKHTLFQAFRQVDASTTRKYGGTGLGLAICARLCALWGGRIWVDSVSGQGSTFHFTINGEEIVQVDKSDDEEDYVTFLRKKRVLVIAGSSSSSQTMCTRFLKSWQVRVVSAVTADEALQVVRQTLDHAKDGHSCSCKHTETSSLNDPFMAVVVDCAMIDKDNRRVLESLKLCQSSNPRIPVILLTPFARRIQDYVQELDFRCAAHVSKPVKASHLLSSLMNAIMDDKDDMAIERVDPEPNKELSTPGLKKWTKRLNAGAPVSMDVDTGKRYPLRILVAEDNAINQKVLLRLLQRHGYTADVVGNGLEAVDAASRQSYDVCLMDCFMPEMDGLEATKRIRQRINPCPVIVAVTAAALEGEKRACQQAGMHMYIAKPIKAEQLIRTLYKCWQYLWTEAIRARNDGANGAQLFLAAGWHWPGMQCQDQIGKAERGIGRSSAENAKRTKQLGSRAAKDTSKQGRARGLRFQHRGPQKRIQAPGTPSLPSPATMDVDTGKRFPLRILLAEDNAINQQVLFRLLQRHGYTADVVSNGLEALNAASRQSYDVCLMDCFMPEMDGLEATRHIRQRIHPCPVIVAVTAAALEEEKKACLQAGMHMYIAKPIRAEQLMRTLYKCWQVKTREINIESLQQEILSAPSSHFNYY</sequence>
<feature type="domain" description="Response regulatory" evidence="17">
    <location>
        <begin position="971"/>
        <end position="1111"/>
    </location>
</feature>
<dbReference type="Pfam" id="PF02518">
    <property type="entry name" value="HATPase_c"/>
    <property type="match status" value="1"/>
</dbReference>
<feature type="region of interest" description="Disordered" evidence="14">
    <location>
        <begin position="1321"/>
        <end position="1378"/>
    </location>
</feature>
<evidence type="ECO:0000256" key="3">
    <source>
        <dbReference type="ARBA" id="ARBA00022543"/>
    </source>
</evidence>
<dbReference type="Proteomes" id="UP000077202">
    <property type="component" value="Unassembled WGS sequence"/>
</dbReference>
<dbReference type="PROSITE" id="PS50112">
    <property type="entry name" value="PAS"/>
    <property type="match status" value="1"/>
</dbReference>
<dbReference type="InterPro" id="IPR001610">
    <property type="entry name" value="PAC"/>
</dbReference>
<dbReference type="PROSITE" id="PS50113">
    <property type="entry name" value="PAC"/>
    <property type="match status" value="1"/>
</dbReference>
<evidence type="ECO:0000256" key="13">
    <source>
        <dbReference type="PROSITE-ProRule" id="PRU00169"/>
    </source>
</evidence>
<keyword evidence="9" id="KW-0067">ATP-binding</keyword>
<dbReference type="Pfam" id="PF08447">
    <property type="entry name" value="PAS_3"/>
    <property type="match status" value="2"/>
</dbReference>
<evidence type="ECO:0000256" key="5">
    <source>
        <dbReference type="ARBA" id="ARBA00022606"/>
    </source>
</evidence>
<dbReference type="InterPro" id="IPR004358">
    <property type="entry name" value="Sig_transdc_His_kin-like_C"/>
</dbReference>
<dbReference type="InterPro" id="IPR011006">
    <property type="entry name" value="CheY-like_superfamily"/>
</dbReference>
<feature type="compositionally biased region" description="Low complexity" evidence="14">
    <location>
        <begin position="147"/>
        <end position="161"/>
    </location>
</feature>
<dbReference type="Gene3D" id="3.30.565.10">
    <property type="entry name" value="Histidine kinase-like ATPase, C-terminal domain"/>
    <property type="match status" value="1"/>
</dbReference>
<feature type="modified residue" description="4-aspartylphosphate" evidence="13">
    <location>
        <position position="1042"/>
    </location>
</feature>
<dbReference type="SMART" id="SM00448">
    <property type="entry name" value="REC"/>
    <property type="match status" value="3"/>
</dbReference>
<dbReference type="SUPFAM" id="SSF52172">
    <property type="entry name" value="CheY-like"/>
    <property type="match status" value="3"/>
</dbReference>
<feature type="domain" description="Histidine kinase" evidence="16">
    <location>
        <begin position="703"/>
        <end position="949"/>
    </location>
</feature>
<keyword evidence="11" id="KW-0902">Two-component regulatory system</keyword>
<dbReference type="GO" id="GO:0009637">
    <property type="term" value="P:response to blue light"/>
    <property type="evidence" value="ECO:0007669"/>
    <property type="project" value="UniProtKB-ARBA"/>
</dbReference>
<dbReference type="FunFam" id="1.10.287.130:FF:000002">
    <property type="entry name" value="Two-component osmosensing histidine kinase"/>
    <property type="match status" value="1"/>
</dbReference>
<evidence type="ECO:0000256" key="11">
    <source>
        <dbReference type="ARBA" id="ARBA00023012"/>
    </source>
</evidence>
<dbReference type="PROSITE" id="PS50109">
    <property type="entry name" value="HIS_KIN"/>
    <property type="match status" value="1"/>
</dbReference>
<keyword evidence="6" id="KW-0808">Transferase</keyword>
<dbReference type="GO" id="GO:0000155">
    <property type="term" value="F:phosphorelay sensor kinase activity"/>
    <property type="evidence" value="ECO:0007669"/>
    <property type="project" value="InterPro"/>
</dbReference>
<name>A0A176W126_MARPO</name>
<feature type="modified residue" description="4-aspartylphosphate" evidence="13">
    <location>
        <position position="1437"/>
    </location>
</feature>
<dbReference type="PROSITE" id="PS50110">
    <property type="entry name" value="RESPONSE_REGULATORY"/>
    <property type="match status" value="3"/>
</dbReference>
<evidence type="ECO:0000259" key="19">
    <source>
        <dbReference type="PROSITE" id="PS50113"/>
    </source>
</evidence>
<evidence type="ECO:0000259" key="17">
    <source>
        <dbReference type="PROSITE" id="PS50110"/>
    </source>
</evidence>
<dbReference type="GO" id="GO:0005524">
    <property type="term" value="F:ATP binding"/>
    <property type="evidence" value="ECO:0007669"/>
    <property type="project" value="UniProtKB-KW"/>
</dbReference>
<dbReference type="InterPro" id="IPR005467">
    <property type="entry name" value="His_kinase_dom"/>
</dbReference>
<keyword evidence="15" id="KW-0472">Membrane</keyword>
<evidence type="ECO:0000256" key="9">
    <source>
        <dbReference type="ARBA" id="ARBA00022840"/>
    </source>
</evidence>
<dbReference type="PANTHER" id="PTHR45339">
    <property type="entry name" value="HYBRID SIGNAL TRANSDUCTION HISTIDINE KINASE J"/>
    <property type="match status" value="1"/>
</dbReference>
<dbReference type="InterPro" id="IPR003661">
    <property type="entry name" value="HisK_dim/P_dom"/>
</dbReference>
<proteinExistence type="predicted"/>
<dbReference type="SMART" id="SM00388">
    <property type="entry name" value="HisKA"/>
    <property type="match status" value="1"/>
</dbReference>
<feature type="region of interest" description="Disordered" evidence="14">
    <location>
        <begin position="135"/>
        <end position="174"/>
    </location>
</feature>
<gene>
    <name evidence="20" type="ORF">AXG93_2145s1960</name>
</gene>
<feature type="modified residue" description="4-aspartylphosphate" evidence="13">
    <location>
        <position position="1211"/>
    </location>
</feature>
<dbReference type="SUPFAM" id="SSF55874">
    <property type="entry name" value="ATPase domain of HSP90 chaperone/DNA topoisomerase II/histidine kinase"/>
    <property type="match status" value="1"/>
</dbReference>
<dbReference type="InterPro" id="IPR013655">
    <property type="entry name" value="PAS_fold_3"/>
</dbReference>
<dbReference type="CDD" id="cd16922">
    <property type="entry name" value="HATPase_EvgS-ArcB-TorS-like"/>
    <property type="match status" value="1"/>
</dbReference>